<feature type="region of interest" description="Disordered" evidence="1">
    <location>
        <begin position="1"/>
        <end position="25"/>
    </location>
</feature>
<feature type="domain" description="F-box" evidence="2">
    <location>
        <begin position="204"/>
        <end position="250"/>
    </location>
</feature>
<feature type="region of interest" description="Disordered" evidence="1">
    <location>
        <begin position="99"/>
        <end position="129"/>
    </location>
</feature>
<evidence type="ECO:0000259" key="2">
    <source>
        <dbReference type="PROSITE" id="PS50181"/>
    </source>
</evidence>
<dbReference type="GeneID" id="117654248"/>
<keyword evidence="3" id="KW-1185">Reference proteome</keyword>
<protein>
    <submittedName>
        <fullName evidence="4">Uncharacterized protein LOC117654248 isoform X1</fullName>
    </submittedName>
</protein>
<accession>A0A6P9ADZ2</accession>
<dbReference type="InParanoid" id="A0A6P9ADZ2"/>
<dbReference type="InterPro" id="IPR032675">
    <property type="entry name" value="LRR_dom_sf"/>
</dbReference>
<dbReference type="OrthoDB" id="61560at2759"/>
<gene>
    <name evidence="4" type="primary">LOC117654248</name>
</gene>
<proteinExistence type="predicted"/>
<dbReference type="AlphaFoldDB" id="A0A6P9ADZ2"/>
<sequence length="662" mass="73537">MSAAPDPRLNQRVVDRGAASDARRNWRVVSSSPRRSCHPISMETPKLADLAVDTAEAALRVARLRLQSAEVEADAARTSVQLAELSRDHAVKRRELGTLRQQADASSGNGVPVNAPSPPTSPAAKRAKTAASDALVEAERRLAEVQSQEPEAQKAVEAARGRAEDLRRRLEQCQREMRETLRQLADLRAAQGQVEQPGGAQTHKVGLASLPEDELLLVLSHLEPRELFACRRVCRRWANVAMHRDLWSKRSLRLSFRLDDAGLIAAVLRRSPCLRSLTLDCNAFDRLGALLALSGCAVSELDITVRAEHAVLWAMLLRKQASMGRLKKLKVEVESYNVLKSPCAVLRHLLQEVLYTRGLETIKLELSADFGKAEDLLKAMKYEHRPPPALRKLVHDNKFADPYLPLQLEWHAATLEVVRFQSAFDGAASHLSALPRLRELRCPPLFDMEDLHCPALRALHLRLDVSDAKRPCLPGAGAFLRDAVAHLEELTLEYAQDEESAAAVNLVLSLAGRGSATPALRRLAFYYRDFVGMVQEVTRPLTAVLHRLQRLVSLDICGPLPQDFLDALDGKVLPLLEELSFTFSVDCPHAWTHGAVAKSVLRRYPRLHLVVDPIHDPSECLLCVAMPCHDLAEDEPFTIFSHPVKTSCGRKHMSQEVHIAQD</sequence>
<dbReference type="SMART" id="SM00256">
    <property type="entry name" value="FBOX"/>
    <property type="match status" value="1"/>
</dbReference>
<evidence type="ECO:0000313" key="3">
    <source>
        <dbReference type="Proteomes" id="UP000515158"/>
    </source>
</evidence>
<dbReference type="SUPFAM" id="SSF81383">
    <property type="entry name" value="F-box domain"/>
    <property type="match status" value="1"/>
</dbReference>
<organism evidence="4">
    <name type="scientific">Thrips palmi</name>
    <name type="common">Melon thrips</name>
    <dbReference type="NCBI Taxonomy" id="161013"/>
    <lineage>
        <taxon>Eukaryota</taxon>
        <taxon>Metazoa</taxon>
        <taxon>Ecdysozoa</taxon>
        <taxon>Arthropoda</taxon>
        <taxon>Hexapoda</taxon>
        <taxon>Insecta</taxon>
        <taxon>Pterygota</taxon>
        <taxon>Neoptera</taxon>
        <taxon>Paraneoptera</taxon>
        <taxon>Thysanoptera</taxon>
        <taxon>Terebrantia</taxon>
        <taxon>Thripoidea</taxon>
        <taxon>Thripidae</taxon>
        <taxon>Thrips</taxon>
    </lineage>
</organism>
<dbReference type="Pfam" id="PF12937">
    <property type="entry name" value="F-box-like"/>
    <property type="match status" value="1"/>
</dbReference>
<dbReference type="InterPro" id="IPR036047">
    <property type="entry name" value="F-box-like_dom_sf"/>
</dbReference>
<evidence type="ECO:0000256" key="1">
    <source>
        <dbReference type="SAM" id="MobiDB-lite"/>
    </source>
</evidence>
<dbReference type="Gene3D" id="3.80.10.10">
    <property type="entry name" value="Ribonuclease Inhibitor"/>
    <property type="match status" value="1"/>
</dbReference>
<dbReference type="Gene3D" id="1.20.1280.50">
    <property type="match status" value="1"/>
</dbReference>
<evidence type="ECO:0000313" key="4">
    <source>
        <dbReference type="RefSeq" id="XP_034256487.1"/>
    </source>
</evidence>
<feature type="compositionally biased region" description="Polar residues" evidence="1">
    <location>
        <begin position="99"/>
        <end position="109"/>
    </location>
</feature>
<dbReference type="KEGG" id="tpal:117654248"/>
<dbReference type="Proteomes" id="UP000515158">
    <property type="component" value="Unplaced"/>
</dbReference>
<name>A0A6P9ADZ2_THRPL</name>
<dbReference type="RefSeq" id="XP_034256487.1">
    <property type="nucleotide sequence ID" value="XM_034400596.1"/>
</dbReference>
<dbReference type="PROSITE" id="PS50181">
    <property type="entry name" value="FBOX"/>
    <property type="match status" value="1"/>
</dbReference>
<dbReference type="InterPro" id="IPR001810">
    <property type="entry name" value="F-box_dom"/>
</dbReference>
<reference evidence="4" key="1">
    <citation type="submission" date="2025-08" db="UniProtKB">
        <authorList>
            <consortium name="RefSeq"/>
        </authorList>
    </citation>
    <scope>IDENTIFICATION</scope>
    <source>
        <tissue evidence="4">Total insect</tissue>
    </source>
</reference>